<evidence type="ECO:0000313" key="3">
    <source>
        <dbReference type="Proteomes" id="UP001149074"/>
    </source>
</evidence>
<dbReference type="EMBL" id="JAPQKI010000002">
    <property type="protein sequence ID" value="KAJ5111043.1"/>
    <property type="molecule type" value="Genomic_DNA"/>
</dbReference>
<comment type="caution">
    <text evidence="2">The sequence shown here is derived from an EMBL/GenBank/DDBJ whole genome shotgun (WGS) entry which is preliminary data.</text>
</comment>
<proteinExistence type="predicted"/>
<dbReference type="AlphaFoldDB" id="A0A9W9KMK6"/>
<evidence type="ECO:0000313" key="2">
    <source>
        <dbReference type="EMBL" id="KAJ5111043.1"/>
    </source>
</evidence>
<reference evidence="2" key="1">
    <citation type="submission" date="2022-11" db="EMBL/GenBank/DDBJ databases">
        <authorList>
            <person name="Petersen C."/>
        </authorList>
    </citation>
    <scope>NUCLEOTIDE SEQUENCE</scope>
    <source>
        <strain evidence="2">IBT 30761</strain>
    </source>
</reference>
<reference evidence="2" key="2">
    <citation type="journal article" date="2023" name="IMA Fungus">
        <title>Comparative genomic study of the Penicillium genus elucidates a diverse pangenome and 15 lateral gene transfer events.</title>
        <authorList>
            <person name="Petersen C."/>
            <person name="Sorensen T."/>
            <person name="Nielsen M.R."/>
            <person name="Sondergaard T.E."/>
            <person name="Sorensen J.L."/>
            <person name="Fitzpatrick D.A."/>
            <person name="Frisvad J.C."/>
            <person name="Nielsen K.L."/>
        </authorList>
    </citation>
    <scope>NUCLEOTIDE SEQUENCE</scope>
    <source>
        <strain evidence="2">IBT 30761</strain>
    </source>
</reference>
<sequence length="136" mass="14740">MLALCTHSFEFVYFVYPGWNSCTAAEVNRKTTPTEKEGRRVYVSEKKNHKSSLPSIISHRTDFRPACVVLAATLHPPIQVYGSHSPRQIQGVRIVQDGTGSGDGQRGRAGTHGPLCCSSEVGDDPLGTFSASAESF</sequence>
<accession>A0A9W9KMK6</accession>
<feature type="region of interest" description="Disordered" evidence="1">
    <location>
        <begin position="96"/>
        <end position="119"/>
    </location>
</feature>
<dbReference type="RefSeq" id="XP_056479113.1">
    <property type="nucleotide sequence ID" value="XM_056614072.1"/>
</dbReference>
<keyword evidence="3" id="KW-1185">Reference proteome</keyword>
<evidence type="ECO:0000256" key="1">
    <source>
        <dbReference type="SAM" id="MobiDB-lite"/>
    </source>
</evidence>
<protein>
    <submittedName>
        <fullName evidence="2">Uncharacterized protein</fullName>
    </submittedName>
</protein>
<name>A0A9W9KMK6_9EURO</name>
<dbReference type="Proteomes" id="UP001149074">
    <property type="component" value="Unassembled WGS sequence"/>
</dbReference>
<dbReference type="GeneID" id="81353051"/>
<organism evidence="2 3">
    <name type="scientific">Penicillium argentinense</name>
    <dbReference type="NCBI Taxonomy" id="1131581"/>
    <lineage>
        <taxon>Eukaryota</taxon>
        <taxon>Fungi</taxon>
        <taxon>Dikarya</taxon>
        <taxon>Ascomycota</taxon>
        <taxon>Pezizomycotina</taxon>
        <taxon>Eurotiomycetes</taxon>
        <taxon>Eurotiomycetidae</taxon>
        <taxon>Eurotiales</taxon>
        <taxon>Aspergillaceae</taxon>
        <taxon>Penicillium</taxon>
    </lineage>
</organism>
<gene>
    <name evidence="2" type="ORF">N7532_001578</name>
</gene>